<dbReference type="GO" id="GO:0045332">
    <property type="term" value="P:phospholipid translocation"/>
    <property type="evidence" value="ECO:0007669"/>
    <property type="project" value="TreeGrafter"/>
</dbReference>
<dbReference type="Proteomes" id="UP000006671">
    <property type="component" value="Unassembled WGS sequence"/>
</dbReference>
<evidence type="ECO:0000256" key="11">
    <source>
        <dbReference type="ARBA" id="ARBA00023136"/>
    </source>
</evidence>
<dbReference type="Pfam" id="PF13246">
    <property type="entry name" value="Cation_ATPase"/>
    <property type="match status" value="1"/>
</dbReference>
<feature type="binding site" evidence="14">
    <location>
        <position position="747"/>
    </location>
    <ligand>
        <name>ATP</name>
        <dbReference type="ChEBI" id="CHEBI:30616"/>
    </ligand>
</feature>
<keyword evidence="10 16" id="KW-1133">Transmembrane helix</keyword>
<dbReference type="Pfam" id="PF16209">
    <property type="entry name" value="PhoLip_ATPase_N"/>
    <property type="match status" value="1"/>
</dbReference>
<dbReference type="OrthoDB" id="377733at2759"/>
<dbReference type="InterPro" id="IPR044492">
    <property type="entry name" value="P_typ_ATPase_HD_dom"/>
</dbReference>
<dbReference type="AlphaFoldDB" id="D2VI26"/>
<dbReference type="PRINTS" id="PR00119">
    <property type="entry name" value="CATATPASE"/>
</dbReference>
<feature type="binding site" evidence="15">
    <location>
        <position position="389"/>
    </location>
    <ligand>
        <name>Mg(2+)</name>
        <dbReference type="ChEBI" id="CHEBI:18420"/>
    </ligand>
</feature>
<gene>
    <name evidence="20" type="ORF">NAEGRDRAFT_36949</name>
</gene>
<dbReference type="STRING" id="5762.D2VI26"/>
<feature type="binding site" evidence="14">
    <location>
        <position position="470"/>
    </location>
    <ligand>
        <name>ATP</name>
        <dbReference type="ChEBI" id="CHEBI:30616"/>
    </ligand>
</feature>
<comment type="catalytic activity">
    <reaction evidence="12 16">
        <text>ATP + H2O + phospholipidSide 1 = ADP + phosphate + phospholipidSide 2.</text>
        <dbReference type="EC" id="7.6.2.1"/>
    </reaction>
</comment>
<keyword evidence="5 15" id="KW-0479">Metal-binding</keyword>
<feature type="transmembrane region" description="Helical" evidence="16">
    <location>
        <begin position="863"/>
        <end position="883"/>
    </location>
</feature>
<feature type="binding site" evidence="15">
    <location>
        <position position="777"/>
    </location>
    <ligand>
        <name>Mg(2+)</name>
        <dbReference type="ChEBI" id="CHEBI:18420"/>
    </ligand>
</feature>
<dbReference type="SFLD" id="SFLDG00002">
    <property type="entry name" value="C1.7:_P-type_atpase_like"/>
    <property type="match status" value="1"/>
</dbReference>
<comment type="subcellular location">
    <subcellularLocation>
        <location evidence="2">Endomembrane system</location>
    </subcellularLocation>
    <subcellularLocation>
        <location evidence="1 16">Membrane</location>
        <topology evidence="1 16">Multi-pass membrane protein</topology>
    </subcellularLocation>
</comment>
<reference evidence="20 21" key="1">
    <citation type="journal article" date="2010" name="Cell">
        <title>The genome of Naegleria gruberi illuminates early eukaryotic versatility.</title>
        <authorList>
            <person name="Fritz-Laylin L.K."/>
            <person name="Prochnik S.E."/>
            <person name="Ginger M.L."/>
            <person name="Dacks J.B."/>
            <person name="Carpenter M.L."/>
            <person name="Field M.C."/>
            <person name="Kuo A."/>
            <person name="Paredez A."/>
            <person name="Chapman J."/>
            <person name="Pham J."/>
            <person name="Shu S."/>
            <person name="Neupane R."/>
            <person name="Cipriano M."/>
            <person name="Mancuso J."/>
            <person name="Tu H."/>
            <person name="Salamov A."/>
            <person name="Lindquist E."/>
            <person name="Shapiro H."/>
            <person name="Lucas S."/>
            <person name="Grigoriev I.V."/>
            <person name="Cande W.Z."/>
            <person name="Fulton C."/>
            <person name="Rokhsar D.S."/>
            <person name="Dawson S.C."/>
        </authorList>
    </citation>
    <scope>NUCLEOTIDE SEQUENCE [LARGE SCALE GENOMIC DNA]</scope>
    <source>
        <strain evidence="20 21">NEG-M</strain>
    </source>
</reference>
<comment type="similarity">
    <text evidence="3 16">Belongs to the cation transport ATPase (P-type) (TC 3.A.3) family. Type IV subfamily.</text>
</comment>
<evidence type="ECO:0000256" key="8">
    <source>
        <dbReference type="ARBA" id="ARBA00022842"/>
    </source>
</evidence>
<feature type="binding site" evidence="15">
    <location>
        <position position="391"/>
    </location>
    <ligand>
        <name>Mg(2+)</name>
        <dbReference type="ChEBI" id="CHEBI:18420"/>
    </ligand>
</feature>
<feature type="binding site" evidence="14">
    <location>
        <position position="753"/>
    </location>
    <ligand>
        <name>ATP</name>
        <dbReference type="ChEBI" id="CHEBI:30616"/>
    </ligand>
</feature>
<dbReference type="PROSITE" id="PS00154">
    <property type="entry name" value="ATPASE_E1_E2"/>
    <property type="match status" value="1"/>
</dbReference>
<evidence type="ECO:0000256" key="2">
    <source>
        <dbReference type="ARBA" id="ARBA00004308"/>
    </source>
</evidence>
<dbReference type="SUPFAM" id="SSF56784">
    <property type="entry name" value="HAD-like"/>
    <property type="match status" value="1"/>
</dbReference>
<dbReference type="FunFam" id="3.40.50.1000:FF:000001">
    <property type="entry name" value="Phospholipid-transporting ATPase IC"/>
    <property type="match status" value="1"/>
</dbReference>
<dbReference type="InterPro" id="IPR059000">
    <property type="entry name" value="ATPase_P-type_domA"/>
</dbReference>
<dbReference type="EMBL" id="GG738873">
    <property type="protein sequence ID" value="EFC43443.1"/>
    <property type="molecule type" value="Genomic_DNA"/>
</dbReference>
<dbReference type="InterPro" id="IPR032630">
    <property type="entry name" value="P_typ_ATPase_c"/>
</dbReference>
<dbReference type="FunFam" id="3.40.50.1000:FF:000130">
    <property type="entry name" value="Phospholipid-transporting ATPase"/>
    <property type="match status" value="1"/>
</dbReference>
<accession>D2VI26</accession>
<evidence type="ECO:0000256" key="12">
    <source>
        <dbReference type="ARBA" id="ARBA00034036"/>
    </source>
</evidence>
<dbReference type="InterPro" id="IPR023214">
    <property type="entry name" value="HAD_sf"/>
</dbReference>
<dbReference type="InterPro" id="IPR006539">
    <property type="entry name" value="P-type_ATPase_IV"/>
</dbReference>
<feature type="domain" description="P-type ATPase C-terminal" evidence="19">
    <location>
        <begin position="799"/>
        <end position="1054"/>
    </location>
</feature>
<dbReference type="Pfam" id="PF00122">
    <property type="entry name" value="E1-E2_ATPase"/>
    <property type="match status" value="1"/>
</dbReference>
<protein>
    <recommendedName>
        <fullName evidence="16">Phospholipid-transporting ATPase</fullName>
        <ecNumber evidence="16">7.6.2.1</ecNumber>
    </recommendedName>
</protein>
<dbReference type="InterPro" id="IPR023299">
    <property type="entry name" value="ATPase_P-typ_cyto_dom_N"/>
</dbReference>
<dbReference type="EC" id="7.6.2.1" evidence="16"/>
<dbReference type="NCBIfam" id="TIGR01494">
    <property type="entry name" value="ATPase_P-type"/>
    <property type="match status" value="1"/>
</dbReference>
<feature type="domain" description="P-type ATPase A" evidence="17">
    <location>
        <begin position="100"/>
        <end position="252"/>
    </location>
</feature>
<keyword evidence="4 16" id="KW-0812">Transmembrane</keyword>
<feature type="binding site" evidence="14">
    <location>
        <position position="648"/>
    </location>
    <ligand>
        <name>ATP</name>
        <dbReference type="ChEBI" id="CHEBI:30616"/>
    </ligand>
</feature>
<dbReference type="InterPro" id="IPR023298">
    <property type="entry name" value="ATPase_P-typ_TM_dom_sf"/>
</dbReference>
<feature type="binding site" evidence="14">
    <location>
        <position position="776"/>
    </location>
    <ligand>
        <name>ATP</name>
        <dbReference type="ChEBI" id="CHEBI:30616"/>
    </ligand>
</feature>
<sequence>MQQIRTVHVHDEARNEDFCGNSIKTTKYEFWNFIPKNLFEQFHRFANCYFMAMALLQTIPGLSPTGRWTSFVPLSVVLLCTMIKDAYEDINRRISDRETNNRVAHVLRNGVFVDVPWKSVKTGDVIKVNNMEQFPCDILIYSICPMEKKSGENLCYVETSQLDGETNLKIRIANAETSRFTSPLDFENKRMKIECEMANNRLYKFEGTLTMENGKKISLSPDNICLRGSSLKNTQNIIGVAVYTGNDTKFMRNTKKTPHKMSNIERLTNRLVLMVLGVQLFLVTCCDIGLMIWTSEQQPKAWYIFPKAREHDIGFILFGGFKGFFTILILLTNLIPVSLYVSIEATKLIQGSMISKDLEMYHEETDTRANVRSCALNEDLGQINYIFSDKTGTLTENKMNLLKISINGKVYDITDPQITNGNWRQTEDSNEILQFLLLLSLCHTVIPERSSKETNGAQDNTIYHSSSPDEIALVKAAKFLGVEFLDKTTHQANVKILEEFTLKYDLLDCIEFSSERKRQSVILRNERGEIILYTKGADSVMFPLLNPESNHLPSTLQHLDRFGSTGLRTLVCAMRVLDENEYQLWHEEYEKAKTSLDNRKEKIESVATKIEKDLLLCGATGIEDKLQEGVADTIYNLRLAGINIWVLTGDKMETAINIGYSCELLGSSMKLLKVEGETYDAVERHLTHCLAQLKESTFSKLDNSDVISSEYALVIDGEKMELVFSHQNLIDLFLHVSIKCKSVICCRVSPKQKADIVLLIKNNVESVTLAIGDGANDCNMIQSAHVGIGISGLEGLAAVNVSDYSIAQFRFLKKLLLVHGRWSYRRVSKLVLYCFYKNSVLFLTQMWYIFFNGFSGTSIHDKWNITMYNLLFSGIPIVVFAVLDRDVSSKSANMFPELYFQGRKNRFFNWKVFISWIVNSIFHSLVCFFVPYLAFAESKFPDGQDIDAQTIGIVMYTCAVLVITMKLAIETSTWTWINFLTYGLSIALWPIYLFFYGSTFQMFRRRAPIVNESYDISQRYRIIFTAQFWLVVLLVVITCCIRDIFWKWWIRYFQTKKLYYLVQSLQHESITRDHIAHEMPFIDKEEMRPPTISLKSRSLSTRLSYFKEKVFSYFGTVSRKKYSEFE</sequence>
<evidence type="ECO:0000256" key="1">
    <source>
        <dbReference type="ARBA" id="ARBA00004141"/>
    </source>
</evidence>
<evidence type="ECO:0000256" key="3">
    <source>
        <dbReference type="ARBA" id="ARBA00008109"/>
    </source>
</evidence>
<evidence type="ECO:0000259" key="18">
    <source>
        <dbReference type="Pfam" id="PF16209"/>
    </source>
</evidence>
<keyword evidence="21" id="KW-1185">Reference proteome</keyword>
<dbReference type="VEuPathDB" id="AmoebaDB:NAEGRDRAFT_36949"/>
<dbReference type="NCBIfam" id="TIGR01652">
    <property type="entry name" value="ATPase-Plipid"/>
    <property type="match status" value="2"/>
</dbReference>
<evidence type="ECO:0000256" key="7">
    <source>
        <dbReference type="ARBA" id="ARBA00022840"/>
    </source>
</evidence>
<dbReference type="GO" id="GO:0005802">
    <property type="term" value="C:trans-Golgi network"/>
    <property type="evidence" value="ECO:0007669"/>
    <property type="project" value="TreeGrafter"/>
</dbReference>
<dbReference type="Gene3D" id="3.40.1110.10">
    <property type="entry name" value="Calcium-transporting ATPase, cytoplasmic domain N"/>
    <property type="match status" value="1"/>
</dbReference>
<dbReference type="GO" id="GO:0140326">
    <property type="term" value="F:ATPase-coupled intramembrane lipid transporter activity"/>
    <property type="evidence" value="ECO:0007669"/>
    <property type="project" value="UniProtKB-EC"/>
</dbReference>
<evidence type="ECO:0000256" key="14">
    <source>
        <dbReference type="PIRSR" id="PIRSR606539-2"/>
    </source>
</evidence>
<evidence type="ECO:0000313" key="20">
    <source>
        <dbReference type="EMBL" id="EFC43443.1"/>
    </source>
</evidence>
<feature type="binding site" evidence="14">
    <location>
        <position position="535"/>
    </location>
    <ligand>
        <name>ATP</name>
        <dbReference type="ChEBI" id="CHEBI:30616"/>
    </ligand>
</feature>
<dbReference type="Gene3D" id="3.40.50.1000">
    <property type="entry name" value="HAD superfamily/HAD-like"/>
    <property type="match status" value="1"/>
</dbReference>
<dbReference type="InParanoid" id="D2VI26"/>
<feature type="transmembrane region" description="Helical" evidence="16">
    <location>
        <begin position="830"/>
        <end position="851"/>
    </location>
</feature>
<dbReference type="InterPro" id="IPR008250">
    <property type="entry name" value="ATPase_P-typ_transduc_dom_A_sf"/>
</dbReference>
<feature type="binding site" evidence="14">
    <location>
        <position position="777"/>
    </location>
    <ligand>
        <name>ATP</name>
        <dbReference type="ChEBI" id="CHEBI:30616"/>
    </ligand>
</feature>
<feature type="binding site" evidence="15">
    <location>
        <position position="773"/>
    </location>
    <ligand>
        <name>Mg(2+)</name>
        <dbReference type="ChEBI" id="CHEBI:18420"/>
    </ligand>
</feature>
<evidence type="ECO:0000256" key="4">
    <source>
        <dbReference type="ARBA" id="ARBA00022692"/>
    </source>
</evidence>
<feature type="transmembrane region" description="Helical" evidence="16">
    <location>
        <begin position="313"/>
        <end position="343"/>
    </location>
</feature>
<dbReference type="GO" id="GO:0005886">
    <property type="term" value="C:plasma membrane"/>
    <property type="evidence" value="ECO:0007669"/>
    <property type="project" value="TreeGrafter"/>
</dbReference>
<dbReference type="CDD" id="cd02073">
    <property type="entry name" value="P-type_ATPase_APLT_Dnf-like"/>
    <property type="match status" value="1"/>
</dbReference>
<dbReference type="eggNOG" id="KOG0206">
    <property type="taxonomic scope" value="Eukaryota"/>
</dbReference>
<dbReference type="InterPro" id="IPR001757">
    <property type="entry name" value="P_typ_ATPase"/>
</dbReference>
<feature type="transmembrane region" description="Helical" evidence="16">
    <location>
        <begin position="913"/>
        <end position="936"/>
    </location>
</feature>
<evidence type="ECO:0000256" key="16">
    <source>
        <dbReference type="RuleBase" id="RU362033"/>
    </source>
</evidence>
<evidence type="ECO:0000256" key="9">
    <source>
        <dbReference type="ARBA" id="ARBA00022967"/>
    </source>
</evidence>
<evidence type="ECO:0000259" key="19">
    <source>
        <dbReference type="Pfam" id="PF16212"/>
    </source>
</evidence>
<dbReference type="SUPFAM" id="SSF81660">
    <property type="entry name" value="Metal cation-transporting ATPase, ATP-binding domain N"/>
    <property type="match status" value="1"/>
</dbReference>
<keyword evidence="11 16" id="KW-0472">Membrane</keyword>
<dbReference type="InterPro" id="IPR036412">
    <property type="entry name" value="HAD-like_sf"/>
</dbReference>
<feature type="transmembrane region" description="Helical" evidence="16">
    <location>
        <begin position="976"/>
        <end position="995"/>
    </location>
</feature>
<name>D2VI26_NAEGR</name>
<proteinExistence type="inferred from homology"/>
<dbReference type="SFLD" id="SFLDF00027">
    <property type="entry name" value="p-type_atpase"/>
    <property type="match status" value="1"/>
</dbReference>
<dbReference type="PANTHER" id="PTHR24092:SF150">
    <property type="entry name" value="PHOSPHOLIPID-TRANSPORTING ATPASE"/>
    <property type="match status" value="1"/>
</dbReference>
<dbReference type="OMA" id="RIVAWAF"/>
<feature type="transmembrane region" description="Helical" evidence="16">
    <location>
        <begin position="271"/>
        <end position="293"/>
    </location>
</feature>
<dbReference type="InterPro" id="IPR032631">
    <property type="entry name" value="P-type_ATPase_N"/>
</dbReference>
<dbReference type="PANTHER" id="PTHR24092">
    <property type="entry name" value="PROBABLE PHOSPHOLIPID-TRANSPORTING ATPASE"/>
    <property type="match status" value="1"/>
</dbReference>
<feature type="active site" description="4-aspartylphosphate intermediate" evidence="13">
    <location>
        <position position="389"/>
    </location>
</feature>
<feature type="binding site" evidence="14">
    <location>
        <position position="650"/>
    </location>
    <ligand>
        <name>ATP</name>
        <dbReference type="ChEBI" id="CHEBI:30616"/>
    </ligand>
</feature>
<feature type="binding site" evidence="14">
    <location>
        <position position="390"/>
    </location>
    <ligand>
        <name>ATP</name>
        <dbReference type="ChEBI" id="CHEBI:30616"/>
    </ligand>
</feature>
<dbReference type="SFLD" id="SFLDS00003">
    <property type="entry name" value="Haloacid_Dehalogenase"/>
    <property type="match status" value="1"/>
</dbReference>
<dbReference type="GO" id="GO:0016887">
    <property type="term" value="F:ATP hydrolysis activity"/>
    <property type="evidence" value="ECO:0007669"/>
    <property type="project" value="InterPro"/>
</dbReference>
<dbReference type="GO" id="GO:0000287">
    <property type="term" value="F:magnesium ion binding"/>
    <property type="evidence" value="ECO:0007669"/>
    <property type="project" value="UniProtKB-UniRule"/>
</dbReference>
<comment type="cofactor">
    <cofactor evidence="15">
        <name>Mg(2+)</name>
        <dbReference type="ChEBI" id="CHEBI:18420"/>
    </cofactor>
</comment>
<feature type="transmembrane region" description="Helical" evidence="16">
    <location>
        <begin position="1022"/>
        <end position="1041"/>
    </location>
</feature>
<feature type="binding site" evidence="14">
    <location>
        <position position="649"/>
    </location>
    <ligand>
        <name>ATP</name>
        <dbReference type="ChEBI" id="CHEBI:30616"/>
    </ligand>
</feature>
<dbReference type="InterPro" id="IPR018303">
    <property type="entry name" value="ATPase_P-typ_P_site"/>
</dbReference>
<feature type="binding site" evidence="14">
    <location>
        <position position="391"/>
    </location>
    <ligand>
        <name>ATP</name>
        <dbReference type="ChEBI" id="CHEBI:30616"/>
    </ligand>
</feature>
<feature type="binding site" evidence="14">
    <location>
        <position position="512"/>
    </location>
    <ligand>
        <name>ATP</name>
        <dbReference type="ChEBI" id="CHEBI:30616"/>
    </ligand>
</feature>
<evidence type="ECO:0000313" key="21">
    <source>
        <dbReference type="Proteomes" id="UP000006671"/>
    </source>
</evidence>
<dbReference type="RefSeq" id="XP_002676187.1">
    <property type="nucleotide sequence ID" value="XM_002676141.1"/>
</dbReference>
<evidence type="ECO:0000256" key="13">
    <source>
        <dbReference type="PIRSR" id="PIRSR606539-1"/>
    </source>
</evidence>
<evidence type="ECO:0000256" key="10">
    <source>
        <dbReference type="ARBA" id="ARBA00022989"/>
    </source>
</evidence>
<dbReference type="Gene3D" id="2.70.150.10">
    <property type="entry name" value="Calcium-transporting ATPase, cytoplasmic transduction domain A"/>
    <property type="match status" value="1"/>
</dbReference>
<dbReference type="FunCoup" id="D2VI26">
    <property type="interactions" value="143"/>
</dbReference>
<dbReference type="GO" id="GO:0005524">
    <property type="term" value="F:ATP binding"/>
    <property type="evidence" value="ECO:0007669"/>
    <property type="project" value="UniProtKB-UniRule"/>
</dbReference>
<dbReference type="GeneID" id="8853099"/>
<evidence type="ECO:0000256" key="6">
    <source>
        <dbReference type="ARBA" id="ARBA00022741"/>
    </source>
</evidence>
<keyword evidence="8 15" id="KW-0460">Magnesium</keyword>
<keyword evidence="7 14" id="KW-0067">ATP-binding</keyword>
<dbReference type="Pfam" id="PF16212">
    <property type="entry name" value="PhoLip_ATPase_C"/>
    <property type="match status" value="1"/>
</dbReference>
<keyword evidence="9 16" id="KW-1278">Translocase</keyword>
<feature type="transmembrane region" description="Helical" evidence="16">
    <location>
        <begin position="948"/>
        <end position="969"/>
    </location>
</feature>
<evidence type="ECO:0000256" key="5">
    <source>
        <dbReference type="ARBA" id="ARBA00022723"/>
    </source>
</evidence>
<dbReference type="SUPFAM" id="SSF81665">
    <property type="entry name" value="Calcium ATPase, transmembrane domain M"/>
    <property type="match status" value="1"/>
</dbReference>
<feature type="domain" description="P-type ATPase N-terminal" evidence="18">
    <location>
        <begin position="7"/>
        <end position="70"/>
    </location>
</feature>
<dbReference type="SUPFAM" id="SSF81653">
    <property type="entry name" value="Calcium ATPase, transduction domain A"/>
    <property type="match status" value="1"/>
</dbReference>
<feature type="binding site" evidence="14">
    <location>
        <position position="389"/>
    </location>
    <ligand>
        <name>ATP</name>
        <dbReference type="ChEBI" id="CHEBI:30616"/>
    </ligand>
</feature>
<feature type="binding site" evidence="14">
    <location>
        <position position="568"/>
    </location>
    <ligand>
        <name>ATP</name>
        <dbReference type="ChEBI" id="CHEBI:30616"/>
    </ligand>
</feature>
<organism evidence="21">
    <name type="scientific">Naegleria gruberi</name>
    <name type="common">Amoeba</name>
    <dbReference type="NCBI Taxonomy" id="5762"/>
    <lineage>
        <taxon>Eukaryota</taxon>
        <taxon>Discoba</taxon>
        <taxon>Heterolobosea</taxon>
        <taxon>Tetramitia</taxon>
        <taxon>Eutetramitia</taxon>
        <taxon>Vahlkampfiidae</taxon>
        <taxon>Naegleria</taxon>
    </lineage>
</organism>
<evidence type="ECO:0000259" key="17">
    <source>
        <dbReference type="Pfam" id="PF00122"/>
    </source>
</evidence>
<evidence type="ECO:0000256" key="15">
    <source>
        <dbReference type="PIRSR" id="PIRSR606539-3"/>
    </source>
</evidence>
<dbReference type="KEGG" id="ngr:NAEGRDRAFT_36949"/>
<keyword evidence="6 14" id="KW-0547">Nucleotide-binding</keyword>